<proteinExistence type="predicted"/>
<dbReference type="AlphaFoldDB" id="A0A2K0WP99"/>
<evidence type="ECO:0000313" key="2">
    <source>
        <dbReference type="EMBL" id="PNP84084.1"/>
    </source>
</evidence>
<evidence type="ECO:0000313" key="3">
    <source>
        <dbReference type="Proteomes" id="UP000236664"/>
    </source>
</evidence>
<dbReference type="Proteomes" id="UP000236664">
    <property type="component" value="Unassembled WGS sequence"/>
</dbReference>
<name>A0A2K0WP99_GIBNY</name>
<reference evidence="2 3" key="1">
    <citation type="submission" date="2017-06" db="EMBL/GenBank/DDBJ databases">
        <title>Genome of Fusarium nygamai isolate CS10214.</title>
        <authorList>
            <person name="Gardiner D.M."/>
            <person name="Obanor F."/>
            <person name="Kazan K."/>
        </authorList>
    </citation>
    <scope>NUCLEOTIDE SEQUENCE [LARGE SCALE GENOMIC DNA]</scope>
    <source>
        <strain evidence="2 3">CS10214</strain>
    </source>
</reference>
<feature type="region of interest" description="Disordered" evidence="1">
    <location>
        <begin position="259"/>
        <end position="286"/>
    </location>
</feature>
<keyword evidence="3" id="KW-1185">Reference proteome</keyword>
<protein>
    <submittedName>
        <fullName evidence="2">Uncharacterized protein</fullName>
    </submittedName>
</protein>
<accession>A0A2K0WP99</accession>
<evidence type="ECO:0000256" key="1">
    <source>
        <dbReference type="SAM" id="MobiDB-lite"/>
    </source>
</evidence>
<organism evidence="2 3">
    <name type="scientific">Gibberella nygamai</name>
    <name type="common">Bean root rot disease fungus</name>
    <name type="synonym">Fusarium nygamai</name>
    <dbReference type="NCBI Taxonomy" id="42673"/>
    <lineage>
        <taxon>Eukaryota</taxon>
        <taxon>Fungi</taxon>
        <taxon>Dikarya</taxon>
        <taxon>Ascomycota</taxon>
        <taxon>Pezizomycotina</taxon>
        <taxon>Sordariomycetes</taxon>
        <taxon>Hypocreomycetidae</taxon>
        <taxon>Hypocreales</taxon>
        <taxon>Nectriaceae</taxon>
        <taxon>Fusarium</taxon>
        <taxon>Fusarium fujikuroi species complex</taxon>
    </lineage>
</organism>
<dbReference type="EMBL" id="MTQA01000047">
    <property type="protein sequence ID" value="PNP84084.1"/>
    <property type="molecule type" value="Genomic_DNA"/>
</dbReference>
<sequence>MESQGFLRKRFVKKAVSNSRVKKRTRTTDPEDRRIQVILGILKSINSARFSPLLRSHPRLQRHLLQEKALYSIRQIMDSMFVPDGNQTWKANPIGFVCPDGTDLSPEKWRAVEAYCDSMSTMLRCNQIRVAQLLLSELDNGLEGFVDQVDPLFLGKIWKLAMLLRGLDRRAPHLQALSIVFGRLRDNAYTRYGPKNPVADILDCILDVAEADFRITIRIGFQATLKSLDDKICDDNIMTLNLWSTYAQYFCKPYVKPVKRKPLSSSPAPQPKTLTKTGRKSASETPPYECLEDSIRSDILFLKFNQVWHECHNPERMSPELWRQSEACLRISHYYAYSAFWVCGKTIIAQKMSQDIIQDALPILASQAVWTSRAMAFTVASRISAGILRKQMEFDNCETTLMQAIGLLRTGDNTCRIRAIGLCLTLSSWKREWGGVQGSLQIDELLLEIQGEIEGYDMCQNCKPSLKCEGCSRNRSNCLRCQSTRRRRCRTCKGAGQRRRNTIRARRELVAFSRIDTSIHASELGAPWMVEDSNRGPQ</sequence>
<dbReference type="OrthoDB" id="5080953at2759"/>
<feature type="compositionally biased region" description="Polar residues" evidence="1">
    <location>
        <begin position="263"/>
        <end position="276"/>
    </location>
</feature>
<gene>
    <name evidence="2" type="ORF">FNYG_02772</name>
</gene>
<comment type="caution">
    <text evidence="2">The sequence shown here is derived from an EMBL/GenBank/DDBJ whole genome shotgun (WGS) entry which is preliminary data.</text>
</comment>